<dbReference type="Pfam" id="PF01467">
    <property type="entry name" value="CTP_transf_like"/>
    <property type="match status" value="1"/>
</dbReference>
<dbReference type="PANTHER" id="PTHR39321:SF3">
    <property type="entry name" value="PHOSPHOPANTETHEINE ADENYLYLTRANSFERASE"/>
    <property type="match status" value="1"/>
</dbReference>
<evidence type="ECO:0000256" key="2">
    <source>
        <dbReference type="ARBA" id="ARBA00005019"/>
    </source>
</evidence>
<comment type="function">
    <text evidence="1 10">Catalyzes the reversible adenylation of nicotinate mononucleotide (NaMN) to nicotinic acid adenine dinucleotide (NaAD).</text>
</comment>
<dbReference type="Proteomes" id="UP001597301">
    <property type="component" value="Unassembled WGS sequence"/>
</dbReference>
<dbReference type="EMBL" id="JBHUEO010000004">
    <property type="protein sequence ID" value="MFD1705476.1"/>
    <property type="molecule type" value="Genomic_DNA"/>
</dbReference>
<keyword evidence="4 10" id="KW-0808">Transferase</keyword>
<evidence type="ECO:0000256" key="1">
    <source>
        <dbReference type="ARBA" id="ARBA00002324"/>
    </source>
</evidence>
<dbReference type="SUPFAM" id="SSF52374">
    <property type="entry name" value="Nucleotidylyl transferase"/>
    <property type="match status" value="1"/>
</dbReference>
<keyword evidence="7 10" id="KW-0067">ATP-binding</keyword>
<evidence type="ECO:0000256" key="10">
    <source>
        <dbReference type="HAMAP-Rule" id="MF_00244"/>
    </source>
</evidence>
<feature type="domain" description="Cytidyltransferase-like" evidence="11">
    <location>
        <begin position="7"/>
        <end position="163"/>
    </location>
</feature>
<name>A0ABW4KFE4_9BACI</name>
<dbReference type="EC" id="2.7.7.18" evidence="10"/>
<dbReference type="PANTHER" id="PTHR39321">
    <property type="entry name" value="NICOTINATE-NUCLEOTIDE ADENYLYLTRANSFERASE-RELATED"/>
    <property type="match status" value="1"/>
</dbReference>
<keyword evidence="13" id="KW-1185">Reference proteome</keyword>
<keyword evidence="3 10" id="KW-0662">Pyridine nucleotide biosynthesis</keyword>
<evidence type="ECO:0000313" key="12">
    <source>
        <dbReference type="EMBL" id="MFD1705476.1"/>
    </source>
</evidence>
<evidence type="ECO:0000256" key="3">
    <source>
        <dbReference type="ARBA" id="ARBA00022642"/>
    </source>
</evidence>
<evidence type="ECO:0000256" key="4">
    <source>
        <dbReference type="ARBA" id="ARBA00022679"/>
    </source>
</evidence>
<dbReference type="InterPro" id="IPR005248">
    <property type="entry name" value="NadD/NMNAT"/>
</dbReference>
<sequence>MKRKIGILGGTFDPPHMGHLIIANEVLNQLELDEVRLMPNREPPHKEKRSGTTAQDRLAMLRLAIEDHPLFSVDTIELHREGPSYTYHTMKAIREQETNAEYYFIIGADMVEFLPRWYNIDKLLELVQFVGTNRPDYTLETPYPILNVKVPMIEISSSMIRNRVRNGDSIRYLTPERVIRYIEEHHLYET</sequence>
<gene>
    <name evidence="10" type="primary">nadD</name>
    <name evidence="12" type="ORF">ACFSCZ_01755</name>
</gene>
<dbReference type="HAMAP" id="MF_00244">
    <property type="entry name" value="NaMN_adenylyltr"/>
    <property type="match status" value="1"/>
</dbReference>
<evidence type="ECO:0000256" key="7">
    <source>
        <dbReference type="ARBA" id="ARBA00022840"/>
    </source>
</evidence>
<evidence type="ECO:0000256" key="6">
    <source>
        <dbReference type="ARBA" id="ARBA00022741"/>
    </source>
</evidence>
<reference evidence="13" key="1">
    <citation type="journal article" date="2019" name="Int. J. Syst. Evol. Microbiol.">
        <title>The Global Catalogue of Microorganisms (GCM) 10K type strain sequencing project: providing services to taxonomists for standard genome sequencing and annotation.</title>
        <authorList>
            <consortium name="The Broad Institute Genomics Platform"/>
            <consortium name="The Broad Institute Genome Sequencing Center for Infectious Disease"/>
            <person name="Wu L."/>
            <person name="Ma J."/>
        </authorList>
    </citation>
    <scope>NUCLEOTIDE SEQUENCE [LARGE SCALE GENOMIC DNA]</scope>
    <source>
        <strain evidence="13">CGMCC 1.12295</strain>
    </source>
</reference>
<protein>
    <recommendedName>
        <fullName evidence="10">Probable nicotinate-nucleotide adenylyltransferase</fullName>
        <ecNumber evidence="10">2.7.7.18</ecNumber>
    </recommendedName>
    <alternativeName>
        <fullName evidence="10">Deamido-NAD(+) diphosphorylase</fullName>
    </alternativeName>
    <alternativeName>
        <fullName evidence="10">Deamido-NAD(+) pyrophosphorylase</fullName>
    </alternativeName>
    <alternativeName>
        <fullName evidence="10">Nicotinate mononucleotide adenylyltransferase</fullName>
        <shortName evidence="10">NaMN adenylyltransferase</shortName>
    </alternativeName>
</protein>
<comment type="pathway">
    <text evidence="2 10">Cofactor biosynthesis; NAD(+) biosynthesis; deamido-NAD(+) from nicotinate D-ribonucleotide: step 1/1.</text>
</comment>
<comment type="similarity">
    <text evidence="10">Belongs to the NadD family.</text>
</comment>
<dbReference type="NCBIfam" id="TIGR00482">
    <property type="entry name" value="nicotinate (nicotinamide) nucleotide adenylyltransferase"/>
    <property type="match status" value="1"/>
</dbReference>
<keyword evidence="5 10" id="KW-0548">Nucleotidyltransferase</keyword>
<keyword evidence="6 10" id="KW-0547">Nucleotide-binding</keyword>
<dbReference type="RefSeq" id="WP_380771921.1">
    <property type="nucleotide sequence ID" value="NZ_JBHUEO010000004.1"/>
</dbReference>
<dbReference type="Gene3D" id="3.40.50.620">
    <property type="entry name" value="HUPs"/>
    <property type="match status" value="1"/>
</dbReference>
<comment type="catalytic activity">
    <reaction evidence="9 10">
        <text>nicotinate beta-D-ribonucleotide + ATP + H(+) = deamido-NAD(+) + diphosphate</text>
        <dbReference type="Rhea" id="RHEA:22860"/>
        <dbReference type="ChEBI" id="CHEBI:15378"/>
        <dbReference type="ChEBI" id="CHEBI:30616"/>
        <dbReference type="ChEBI" id="CHEBI:33019"/>
        <dbReference type="ChEBI" id="CHEBI:57502"/>
        <dbReference type="ChEBI" id="CHEBI:58437"/>
        <dbReference type="EC" id="2.7.7.18"/>
    </reaction>
</comment>
<comment type="caution">
    <text evidence="12">The sequence shown here is derived from an EMBL/GenBank/DDBJ whole genome shotgun (WGS) entry which is preliminary data.</text>
</comment>
<evidence type="ECO:0000256" key="5">
    <source>
        <dbReference type="ARBA" id="ARBA00022695"/>
    </source>
</evidence>
<dbReference type="InterPro" id="IPR004821">
    <property type="entry name" value="Cyt_trans-like"/>
</dbReference>
<evidence type="ECO:0000259" key="11">
    <source>
        <dbReference type="Pfam" id="PF01467"/>
    </source>
</evidence>
<accession>A0ABW4KFE4</accession>
<evidence type="ECO:0000313" key="13">
    <source>
        <dbReference type="Proteomes" id="UP001597301"/>
    </source>
</evidence>
<organism evidence="12 13">
    <name type="scientific">Siminovitchia sediminis</name>
    <dbReference type="NCBI Taxonomy" id="1274353"/>
    <lineage>
        <taxon>Bacteria</taxon>
        <taxon>Bacillati</taxon>
        <taxon>Bacillota</taxon>
        <taxon>Bacilli</taxon>
        <taxon>Bacillales</taxon>
        <taxon>Bacillaceae</taxon>
        <taxon>Siminovitchia</taxon>
    </lineage>
</organism>
<dbReference type="NCBIfam" id="NF000840">
    <property type="entry name" value="PRK00071.1-3"/>
    <property type="match status" value="1"/>
</dbReference>
<dbReference type="CDD" id="cd02165">
    <property type="entry name" value="NMNAT"/>
    <property type="match status" value="1"/>
</dbReference>
<keyword evidence="8 10" id="KW-0520">NAD</keyword>
<proteinExistence type="inferred from homology"/>
<evidence type="ECO:0000256" key="8">
    <source>
        <dbReference type="ARBA" id="ARBA00023027"/>
    </source>
</evidence>
<dbReference type="NCBIfam" id="NF000841">
    <property type="entry name" value="PRK00071.1-4"/>
    <property type="match status" value="1"/>
</dbReference>
<dbReference type="InterPro" id="IPR014729">
    <property type="entry name" value="Rossmann-like_a/b/a_fold"/>
</dbReference>
<evidence type="ECO:0000256" key="9">
    <source>
        <dbReference type="ARBA" id="ARBA00048721"/>
    </source>
</evidence>
<dbReference type="NCBIfam" id="TIGR00125">
    <property type="entry name" value="cyt_tran_rel"/>
    <property type="match status" value="1"/>
</dbReference>
<dbReference type="GO" id="GO:0004515">
    <property type="term" value="F:nicotinate-nucleotide adenylyltransferase activity"/>
    <property type="evidence" value="ECO:0007669"/>
    <property type="project" value="UniProtKB-EC"/>
</dbReference>